<dbReference type="EMBL" id="LT629801">
    <property type="protein sequence ID" value="SDV07794.1"/>
    <property type="molecule type" value="Genomic_DNA"/>
</dbReference>
<evidence type="ECO:0000313" key="2">
    <source>
        <dbReference type="EMBL" id="SDV07794.1"/>
    </source>
</evidence>
<feature type="signal peptide" evidence="1">
    <location>
        <begin position="1"/>
        <end position="21"/>
    </location>
</feature>
<evidence type="ECO:0000313" key="3">
    <source>
        <dbReference type="Proteomes" id="UP000182085"/>
    </source>
</evidence>
<keyword evidence="3" id="KW-1185">Reference proteome</keyword>
<protein>
    <submittedName>
        <fullName evidence="2">Uncharacterized protein</fullName>
    </submittedName>
</protein>
<keyword evidence="1" id="KW-0732">Signal</keyword>
<proteinExistence type="predicted"/>
<reference evidence="2 3" key="1">
    <citation type="submission" date="2016-10" db="EMBL/GenBank/DDBJ databases">
        <authorList>
            <person name="Varghese N."/>
            <person name="Submissions S."/>
        </authorList>
    </citation>
    <scope>NUCLEOTIDE SEQUENCE [LARGE SCALE GENOMIC DNA]</scope>
    <source>
        <strain evidence="2 3">BS2777</strain>
    </source>
</reference>
<name>A0AAE8HDV2_9PSED</name>
<dbReference type="Proteomes" id="UP000182085">
    <property type="component" value="Chromosome I"/>
</dbReference>
<organism evidence="2 3">
    <name type="scientific">Pseudomonas rhodesiae</name>
    <dbReference type="NCBI Taxonomy" id="76760"/>
    <lineage>
        <taxon>Bacteria</taxon>
        <taxon>Pseudomonadati</taxon>
        <taxon>Pseudomonadota</taxon>
        <taxon>Gammaproteobacteria</taxon>
        <taxon>Pseudomonadales</taxon>
        <taxon>Pseudomonadaceae</taxon>
        <taxon>Pseudomonas</taxon>
    </lineage>
</organism>
<sequence>MERVMRAIIAMLLMLSTYAHASCGSISDSDQRAYCEAKTNGQSCGNIRDNDLRASCSAEMNGQSCGNIQDNNLRNECDAIKH</sequence>
<dbReference type="AlphaFoldDB" id="A0AAE8HDV2"/>
<gene>
    <name evidence="2" type="ORF">SAMN04490209_2810</name>
</gene>
<accession>A0AAE8HDV2</accession>
<evidence type="ECO:0000256" key="1">
    <source>
        <dbReference type="SAM" id="SignalP"/>
    </source>
</evidence>
<feature type="chain" id="PRO_5042045910" evidence="1">
    <location>
        <begin position="22"/>
        <end position="82"/>
    </location>
</feature>